<dbReference type="PANTHER" id="PTHR13027:SF7">
    <property type="entry name" value="VACUOLAR FUSION PROTEIN MON1 HOMOLOG"/>
    <property type="match status" value="1"/>
</dbReference>
<dbReference type="OrthoDB" id="272411at2759"/>
<name>A0A8B7XYP2_ACAPL</name>
<feature type="compositionally biased region" description="Polar residues" evidence="3">
    <location>
        <begin position="109"/>
        <end position="119"/>
    </location>
</feature>
<reference evidence="8" key="1">
    <citation type="submission" date="2025-08" db="UniProtKB">
        <authorList>
            <consortium name="RefSeq"/>
        </authorList>
    </citation>
    <scope>IDENTIFICATION</scope>
</reference>
<organism evidence="7 8">
    <name type="scientific">Acanthaster planci</name>
    <name type="common">Crown-of-thorns starfish</name>
    <dbReference type="NCBI Taxonomy" id="133434"/>
    <lineage>
        <taxon>Eukaryota</taxon>
        <taxon>Metazoa</taxon>
        <taxon>Echinodermata</taxon>
        <taxon>Eleutherozoa</taxon>
        <taxon>Asterozoa</taxon>
        <taxon>Asteroidea</taxon>
        <taxon>Valvatacea</taxon>
        <taxon>Valvatida</taxon>
        <taxon>Acanthasteridae</taxon>
        <taxon>Acanthaster</taxon>
    </lineage>
</organism>
<dbReference type="Pfam" id="PF19037">
    <property type="entry name" value="Fuz_longin_2"/>
    <property type="match status" value="1"/>
</dbReference>
<dbReference type="GO" id="GO:0006623">
    <property type="term" value="P:protein targeting to vacuole"/>
    <property type="evidence" value="ECO:0007669"/>
    <property type="project" value="UniProtKB-UniRule"/>
</dbReference>
<feature type="domain" description="FUZ/MON1/HPS1 second Longin" evidence="5">
    <location>
        <begin position="328"/>
        <end position="425"/>
    </location>
</feature>
<dbReference type="InterPro" id="IPR004353">
    <property type="entry name" value="Mon1"/>
</dbReference>
<evidence type="ECO:0000256" key="3">
    <source>
        <dbReference type="SAM" id="MobiDB-lite"/>
    </source>
</evidence>
<dbReference type="AlphaFoldDB" id="A0A8B7XYP2"/>
<evidence type="ECO:0000256" key="1">
    <source>
        <dbReference type="ARBA" id="ARBA00008968"/>
    </source>
</evidence>
<comment type="similarity">
    <text evidence="1 2">Belongs to the MON1/SAND family.</text>
</comment>
<evidence type="ECO:0000313" key="8">
    <source>
        <dbReference type="RefSeq" id="XP_022084896.1"/>
    </source>
</evidence>
<evidence type="ECO:0000259" key="4">
    <source>
        <dbReference type="Pfam" id="PF19036"/>
    </source>
</evidence>
<evidence type="ECO:0000259" key="5">
    <source>
        <dbReference type="Pfam" id="PF19037"/>
    </source>
</evidence>
<dbReference type="KEGG" id="aplc:110976152"/>
<dbReference type="GeneID" id="110976152"/>
<dbReference type="GO" id="GO:0016192">
    <property type="term" value="P:vesicle-mediated transport"/>
    <property type="evidence" value="ECO:0007669"/>
    <property type="project" value="InterPro"/>
</dbReference>
<dbReference type="GO" id="GO:0035658">
    <property type="term" value="C:Mon1-Ccz1 complex"/>
    <property type="evidence" value="ECO:0007669"/>
    <property type="project" value="TreeGrafter"/>
</dbReference>
<dbReference type="InterPro" id="IPR043971">
    <property type="entry name" value="FUZ/MON1/HPS1_longin_2"/>
</dbReference>
<gene>
    <name evidence="8" type="primary">LOC110976152</name>
</gene>
<dbReference type="PANTHER" id="PTHR13027">
    <property type="entry name" value="SAND PROTEIN-RELATED"/>
    <property type="match status" value="1"/>
</dbReference>
<feature type="domain" description="FUZ/MON1/HPS1 third Longin" evidence="6">
    <location>
        <begin position="455"/>
        <end position="555"/>
    </location>
</feature>
<feature type="compositionally biased region" description="Basic and acidic residues" evidence="3">
    <location>
        <begin position="120"/>
        <end position="153"/>
    </location>
</feature>
<dbReference type="PRINTS" id="PR01546">
    <property type="entry name" value="YEAST73DUF"/>
</dbReference>
<sequence length="566" mass="64158">MVDLFPFPNVCFHCAKSPVQYLAYAHGGECHCHSVCECVHPMLATEDSYEELDYDLSIEAPTEDQRRERLASGTIASIVEEHTGSGSVEEVATEATELENDVGGRRAEGNTSNLQTAEDATQHRTDTVAERKDVPNDTNEEVRQTREAEQREIADEDIHSSVWRDHKKHVFILSEAGKPIYSRYGNEDKLVSLMGVMQALVSFVQDGKNVLRSIVAGGRMFVFLVRQPLILVAVSRTYESQQQLLMQLTYVYNQVLSVLTYSQLSRVLETRKNYDLRRLLAGTEKFLDNLLNLIDQDPSFLLTAVRCLPLDSATRDTIGHSIQSAKIKDLVFAILIADNQLVTLCRMKKYILHPSDLHLVFNLLNASTSFQAADSWIPICLPKFDSDGFLHAHISYLDNSKACLLLLTVDKMMFFELAKCKDKIVDKLKKHNCLEAINKAVAGGGYRCQEVGISDLRHFIYKSKSTAQFTAPELEAPYRDPEERARLFTIYQYVHQRVHNAARPLKIMFHVGSREAMLGWVTTGFELYAVFGPLATKQVAILAVNKLLKWIKKEEYRLFILDPPEY</sequence>
<dbReference type="InterPro" id="IPR043972">
    <property type="entry name" value="FUZ/MON1/HPS1_longin_1"/>
</dbReference>
<dbReference type="InterPro" id="IPR043970">
    <property type="entry name" value="FUZ/MON1/HPS1_longin_3"/>
</dbReference>
<feature type="domain" description="FUZ/MON1/HPS1 first Longin" evidence="4">
    <location>
        <begin position="168"/>
        <end position="290"/>
    </location>
</feature>
<keyword evidence="7" id="KW-1185">Reference proteome</keyword>
<dbReference type="Pfam" id="PF19038">
    <property type="entry name" value="Fuz_longin_3"/>
    <property type="match status" value="1"/>
</dbReference>
<evidence type="ECO:0000259" key="6">
    <source>
        <dbReference type="Pfam" id="PF19038"/>
    </source>
</evidence>
<feature type="region of interest" description="Disordered" evidence="3">
    <location>
        <begin position="97"/>
        <end position="153"/>
    </location>
</feature>
<evidence type="ECO:0000256" key="2">
    <source>
        <dbReference type="RuleBase" id="RU367048"/>
    </source>
</evidence>
<proteinExistence type="inferred from homology"/>
<protein>
    <recommendedName>
        <fullName evidence="2">Vacuolar fusion protein MON1 homolog</fullName>
    </recommendedName>
</protein>
<dbReference type="Pfam" id="PF19036">
    <property type="entry name" value="Fuz_longin_1"/>
    <property type="match status" value="1"/>
</dbReference>
<accession>A0A8B7XYP2</accession>
<dbReference type="RefSeq" id="XP_022084896.1">
    <property type="nucleotide sequence ID" value="XM_022229204.1"/>
</dbReference>
<dbReference type="Proteomes" id="UP000694845">
    <property type="component" value="Unplaced"/>
</dbReference>
<comment type="function">
    <text evidence="2">Plays an important role in membrane trafficking through the secretory apparatus.</text>
</comment>
<evidence type="ECO:0000313" key="7">
    <source>
        <dbReference type="Proteomes" id="UP000694845"/>
    </source>
</evidence>